<reference evidence="1" key="1">
    <citation type="journal article" date="2019" name="PLoS Negl. Trop. Dis.">
        <title>Revisiting the worldwide diversity of Leptospira species in the environment.</title>
        <authorList>
            <person name="Vincent A.T."/>
            <person name="Schiettekatte O."/>
            <person name="Bourhy P."/>
            <person name="Veyrier F.J."/>
            <person name="Picardeau M."/>
        </authorList>
    </citation>
    <scope>NUCLEOTIDE SEQUENCE [LARGE SCALE GENOMIC DNA]</scope>
    <source>
        <strain evidence="1">201800299</strain>
    </source>
</reference>
<proteinExistence type="predicted"/>
<dbReference type="OrthoDB" id="341889at2"/>
<keyword evidence="2" id="KW-1185">Reference proteome</keyword>
<protein>
    <submittedName>
        <fullName evidence="1">Uncharacterized protein</fullName>
    </submittedName>
</protein>
<gene>
    <name evidence="1" type="ORF">EHQ17_13900</name>
</gene>
<comment type="caution">
    <text evidence="1">The sequence shown here is derived from an EMBL/GenBank/DDBJ whole genome shotgun (WGS) entry which is preliminary data.</text>
</comment>
<dbReference type="Proteomes" id="UP000298277">
    <property type="component" value="Unassembled WGS sequence"/>
</dbReference>
<accession>A0A5F1Y8A1</accession>
<evidence type="ECO:0000313" key="2">
    <source>
        <dbReference type="Proteomes" id="UP000298277"/>
    </source>
</evidence>
<organism evidence="1 2">
    <name type="scientific">Leptospira gomenensis</name>
    <dbReference type="NCBI Taxonomy" id="2484974"/>
    <lineage>
        <taxon>Bacteria</taxon>
        <taxon>Pseudomonadati</taxon>
        <taxon>Spirochaetota</taxon>
        <taxon>Spirochaetia</taxon>
        <taxon>Leptospirales</taxon>
        <taxon>Leptospiraceae</taxon>
        <taxon>Leptospira</taxon>
    </lineage>
</organism>
<dbReference type="AlphaFoldDB" id="A0A5F1Y8A1"/>
<name>A0A5F1Y8A1_9LEPT</name>
<evidence type="ECO:0000313" key="1">
    <source>
        <dbReference type="EMBL" id="TGK31502.1"/>
    </source>
</evidence>
<sequence>MLPNFRIFCITLALLLTTCSGSSKKFIRLKTENPSKAVLYLLRPSRIPMALWKERIRVLRYRTSFLDEEPVSKQEFRLSDGEYICLESEEGYHRLVSSDSEKVLYLEKNRIRYLDYMIFNESFFSPAERYFKELEAEDALRLLLDGARLDRHPLSQD</sequence>
<dbReference type="EMBL" id="RQFA01000063">
    <property type="protein sequence ID" value="TGK31502.1"/>
    <property type="molecule type" value="Genomic_DNA"/>
</dbReference>